<evidence type="ECO:0000313" key="2">
    <source>
        <dbReference type="Proteomes" id="UP001285636"/>
    </source>
</evidence>
<dbReference type="Proteomes" id="UP001285636">
    <property type="component" value="Unassembled WGS sequence"/>
</dbReference>
<accession>A0AAJ2NMI3</accession>
<dbReference type="EMBL" id="JAWJAY010000001">
    <property type="protein sequence ID" value="MDV2883610.1"/>
    <property type="molecule type" value="Genomic_DNA"/>
</dbReference>
<dbReference type="RefSeq" id="WP_323465539.1">
    <property type="nucleotide sequence ID" value="NZ_CP144224.1"/>
</dbReference>
<dbReference type="InterPro" id="IPR011200">
    <property type="entry name" value="UCP012608"/>
</dbReference>
<gene>
    <name evidence="1" type="ORF">RYX45_00355</name>
</gene>
<comment type="caution">
    <text evidence="1">The sequence shown here is derived from an EMBL/GenBank/DDBJ whole genome shotgun (WGS) entry which is preliminary data.</text>
</comment>
<organism evidence="1 2">
    <name type="scientific">Alkalihalophilus pseudofirmus</name>
    <name type="common">Bacillus pseudofirmus</name>
    <dbReference type="NCBI Taxonomy" id="79885"/>
    <lineage>
        <taxon>Bacteria</taxon>
        <taxon>Bacillati</taxon>
        <taxon>Bacillota</taxon>
        <taxon>Bacilli</taxon>
        <taxon>Bacillales</taxon>
        <taxon>Bacillaceae</taxon>
        <taxon>Alkalihalophilus</taxon>
    </lineage>
</organism>
<protein>
    <submittedName>
        <fullName evidence="1">DUF2332 domain-containing protein</fullName>
    </submittedName>
</protein>
<name>A0AAJ2NMI3_ALKPS</name>
<dbReference type="Pfam" id="PF10094">
    <property type="entry name" value="DUF2332"/>
    <property type="match status" value="1"/>
</dbReference>
<reference evidence="1" key="1">
    <citation type="submission" date="2023-10" db="EMBL/GenBank/DDBJ databases">
        <title>Screening of Alkalihalophilus pseudofirmusBZ-TG-HK211 and Its Alleviation of Salt Stress on Rapeseed Growth.</title>
        <authorList>
            <person name="Zhao B."/>
            <person name="Guo T."/>
        </authorList>
    </citation>
    <scope>NUCLEOTIDE SEQUENCE</scope>
    <source>
        <strain evidence="1">BZ-TG-HK211</strain>
    </source>
</reference>
<sequence length="348" mass="40109">MDINQLSKRFILFANDECADSSKLYETLSKETAKDEELLIICSHAKEGQPIPNLFFGAVHYLLLKGVRHELADYYLSLVEEPKKSTHAFVHFKSFCEEYKEEIIHLLQTKLVQTNEVRRCAYLYPSFSCIYEKTNKPLALIEIGTSAGLQLLCDRYQYSYDGLHRYGNLNSPLSLSSEIIGETVPSFKKEAYPVHSRCGIDLHINDLRDQEDICWLKALIWPEHMERRNEFEAAASILKESVDELNLVEGEGIELLPQIVEGLPQNVTVCVFHTHVANQMPLETKKQLLQTIDELGRDRDIFHLYNNISDRFLHLDSYIDGRKTEETLAETAGHGEWFSWNVQETTHV</sequence>
<evidence type="ECO:0000313" key="1">
    <source>
        <dbReference type="EMBL" id="MDV2883610.1"/>
    </source>
</evidence>
<dbReference type="PIRSF" id="PIRSF012608">
    <property type="entry name" value="UCP012608"/>
    <property type="match status" value="1"/>
</dbReference>
<proteinExistence type="predicted"/>
<dbReference type="AlphaFoldDB" id="A0AAJ2NMI3"/>